<feature type="region of interest" description="Disordered" evidence="1">
    <location>
        <begin position="525"/>
        <end position="546"/>
    </location>
</feature>
<dbReference type="GeneID" id="37013910"/>
<accession>A0A316UB25</accession>
<organism evidence="3 4">
    <name type="scientific">Pseudomicrostroma glucosiphilum</name>
    <dbReference type="NCBI Taxonomy" id="1684307"/>
    <lineage>
        <taxon>Eukaryota</taxon>
        <taxon>Fungi</taxon>
        <taxon>Dikarya</taxon>
        <taxon>Basidiomycota</taxon>
        <taxon>Ustilaginomycotina</taxon>
        <taxon>Exobasidiomycetes</taxon>
        <taxon>Microstromatales</taxon>
        <taxon>Microstromatales incertae sedis</taxon>
        <taxon>Pseudomicrostroma</taxon>
    </lineage>
</organism>
<name>A0A316UB25_9BASI</name>
<protein>
    <submittedName>
        <fullName evidence="3">Uncharacterized protein</fullName>
    </submittedName>
</protein>
<sequence length="586" mass="65659">MLGIKALLNDLLHYAIVTLAFTSLAHVCGILSLLLALIVLPLIIIIDLTSFLFDLVAAEVIRAFKEANRYWGTDRLIKVVVGEVEECIQTIREAREQERVRLVTGKRLTSAAVCAAEEKRKTKKRGYLSTLAMSRHSPFRESVEVEEPIYRALSPRLAELPQELKEQIFSFLLHSTSRKGTYDITPLLLSSSLRDLYQPHIYNVVHLSNSFSFRKLRETLVLHNAHLGTLVKELTFASNQFDDTGYLADPLAPVSALSTGIEQLLLSMPNVSSLALDLYSLAALFEGDALRRLESGPRPTKLKIELTIPQYLDIPLYLEVEELEIVCFGIDENVARELRETLPRLKKLTMRLVRRAGRDGSVTSEMVSNGGVWDDDEDPWHEEQGIRLPYWSDSRTGAKDANEVIKAIELLRSWPGKERRSGTRLESLTVLSWGSATRELQKYFGYESPLQKKKKAASETVEPSGLRLSPLRLLEENSVVRFEEELDTLMELQRVKAKEEDVAPLPSIVSTTSCNDACSSSGSPATSYFTSGSTSPDGVEQAWKEASSPNRSLCPAPLRLDFDAYRHFGPRRGSVLAWTGAKPDFH</sequence>
<dbReference type="Proteomes" id="UP000245942">
    <property type="component" value="Unassembled WGS sequence"/>
</dbReference>
<reference evidence="3 4" key="1">
    <citation type="journal article" date="2018" name="Mol. Biol. Evol.">
        <title>Broad Genomic Sampling Reveals a Smut Pathogenic Ancestry of the Fungal Clade Ustilaginomycotina.</title>
        <authorList>
            <person name="Kijpornyongpan T."/>
            <person name="Mondo S.J."/>
            <person name="Barry K."/>
            <person name="Sandor L."/>
            <person name="Lee J."/>
            <person name="Lipzen A."/>
            <person name="Pangilinan J."/>
            <person name="LaButti K."/>
            <person name="Hainaut M."/>
            <person name="Henrissat B."/>
            <person name="Grigoriev I.V."/>
            <person name="Spatafora J.W."/>
            <person name="Aime M.C."/>
        </authorList>
    </citation>
    <scope>NUCLEOTIDE SEQUENCE [LARGE SCALE GENOMIC DNA]</scope>
    <source>
        <strain evidence="3 4">MCA 4718</strain>
    </source>
</reference>
<gene>
    <name evidence="3" type="ORF">BCV69DRAFT_281964</name>
</gene>
<dbReference type="EMBL" id="KZ819324">
    <property type="protein sequence ID" value="PWN22058.1"/>
    <property type="molecule type" value="Genomic_DNA"/>
</dbReference>
<dbReference type="RefSeq" id="XP_025349218.1">
    <property type="nucleotide sequence ID" value="XM_025492176.1"/>
</dbReference>
<feature type="compositionally biased region" description="Polar residues" evidence="1">
    <location>
        <begin position="525"/>
        <end position="536"/>
    </location>
</feature>
<evidence type="ECO:0000256" key="2">
    <source>
        <dbReference type="SAM" id="Phobius"/>
    </source>
</evidence>
<proteinExistence type="predicted"/>
<keyword evidence="2" id="KW-0472">Membrane</keyword>
<feature type="transmembrane region" description="Helical" evidence="2">
    <location>
        <begin position="12"/>
        <end position="45"/>
    </location>
</feature>
<keyword evidence="2" id="KW-0812">Transmembrane</keyword>
<evidence type="ECO:0000313" key="3">
    <source>
        <dbReference type="EMBL" id="PWN22058.1"/>
    </source>
</evidence>
<evidence type="ECO:0000256" key="1">
    <source>
        <dbReference type="SAM" id="MobiDB-lite"/>
    </source>
</evidence>
<dbReference type="OrthoDB" id="3365395at2759"/>
<evidence type="ECO:0000313" key="4">
    <source>
        <dbReference type="Proteomes" id="UP000245942"/>
    </source>
</evidence>
<keyword evidence="2" id="KW-1133">Transmembrane helix</keyword>
<dbReference type="AlphaFoldDB" id="A0A316UB25"/>
<keyword evidence="4" id="KW-1185">Reference proteome</keyword>